<dbReference type="SUPFAM" id="SSF55811">
    <property type="entry name" value="Nudix"/>
    <property type="match status" value="1"/>
</dbReference>
<dbReference type="InterPro" id="IPR000086">
    <property type="entry name" value="NUDIX_hydrolase_dom"/>
</dbReference>
<gene>
    <name evidence="4" type="ORF">RGQ15_18865</name>
</gene>
<keyword evidence="5" id="KW-1185">Reference proteome</keyword>
<dbReference type="PROSITE" id="PS51462">
    <property type="entry name" value="NUDIX"/>
    <property type="match status" value="1"/>
</dbReference>
<dbReference type="RefSeq" id="WP_311162323.1">
    <property type="nucleotide sequence ID" value="NZ_JAVQLW010000004.1"/>
</dbReference>
<evidence type="ECO:0000313" key="4">
    <source>
        <dbReference type="EMBL" id="MDS9469632.1"/>
    </source>
</evidence>
<sequence>MEIRIAATAILRDDGATLLVRKRGTSAFMQPGGKIDGDETPLSALCRELFEELAVEIQPNDAKYLGRFSAPAANEPGFLVTAEVFRVQINHDVEPRAEIEEARWVHPDSQGQLDLAPLTRDMVLPLICG</sequence>
<evidence type="ECO:0000256" key="1">
    <source>
        <dbReference type="ARBA" id="ARBA00001946"/>
    </source>
</evidence>
<feature type="domain" description="Nudix hydrolase" evidence="3">
    <location>
        <begin position="2"/>
        <end position="128"/>
    </location>
</feature>
<dbReference type="Gene3D" id="3.90.79.10">
    <property type="entry name" value="Nucleoside Triphosphate Pyrophosphohydrolase"/>
    <property type="match status" value="1"/>
</dbReference>
<dbReference type="Pfam" id="PF00293">
    <property type="entry name" value="NUDIX"/>
    <property type="match status" value="1"/>
</dbReference>
<comment type="cofactor">
    <cofactor evidence="1">
        <name>Mg(2+)</name>
        <dbReference type="ChEBI" id="CHEBI:18420"/>
    </cofactor>
</comment>
<keyword evidence="2" id="KW-0378">Hydrolase</keyword>
<dbReference type="InterPro" id="IPR015797">
    <property type="entry name" value="NUDIX_hydrolase-like_dom_sf"/>
</dbReference>
<evidence type="ECO:0000259" key="3">
    <source>
        <dbReference type="PROSITE" id="PS51462"/>
    </source>
</evidence>
<evidence type="ECO:0000256" key="2">
    <source>
        <dbReference type="ARBA" id="ARBA00022801"/>
    </source>
</evidence>
<dbReference type="PANTHER" id="PTHR43046:SF2">
    <property type="entry name" value="8-OXO-DGTP DIPHOSPHATASE-RELATED"/>
    <property type="match status" value="1"/>
</dbReference>
<dbReference type="PANTHER" id="PTHR43046">
    <property type="entry name" value="GDP-MANNOSE MANNOSYL HYDROLASE"/>
    <property type="match status" value="1"/>
</dbReference>
<comment type="caution">
    <text evidence="4">The sequence shown here is derived from an EMBL/GenBank/DDBJ whole genome shotgun (WGS) entry which is preliminary data.</text>
</comment>
<dbReference type="Proteomes" id="UP001269144">
    <property type="component" value="Unassembled WGS sequence"/>
</dbReference>
<evidence type="ECO:0000313" key="5">
    <source>
        <dbReference type="Proteomes" id="UP001269144"/>
    </source>
</evidence>
<dbReference type="CDD" id="cd04690">
    <property type="entry name" value="NUDIX_Hydrolase"/>
    <property type="match status" value="1"/>
</dbReference>
<reference evidence="5" key="1">
    <citation type="submission" date="2023-07" db="EMBL/GenBank/DDBJ databases">
        <title>Paracoccus sp. MBLB3053 whole genome sequence.</title>
        <authorList>
            <person name="Hwang C.Y."/>
            <person name="Cho E.-S."/>
            <person name="Seo M.-J."/>
        </authorList>
    </citation>
    <scope>NUCLEOTIDE SEQUENCE [LARGE SCALE GENOMIC DNA]</scope>
    <source>
        <strain evidence="5">MBLB3053</strain>
    </source>
</reference>
<organism evidence="4 5">
    <name type="scientific">Paracoccus aurantius</name>
    <dbReference type="NCBI Taxonomy" id="3073814"/>
    <lineage>
        <taxon>Bacteria</taxon>
        <taxon>Pseudomonadati</taxon>
        <taxon>Pseudomonadota</taxon>
        <taxon>Alphaproteobacteria</taxon>
        <taxon>Rhodobacterales</taxon>
        <taxon>Paracoccaceae</taxon>
        <taxon>Paracoccus</taxon>
    </lineage>
</organism>
<name>A0ABU2HX47_9RHOB</name>
<dbReference type="EMBL" id="JAVQLW010000004">
    <property type="protein sequence ID" value="MDS9469632.1"/>
    <property type="molecule type" value="Genomic_DNA"/>
</dbReference>
<proteinExistence type="predicted"/>
<protein>
    <submittedName>
        <fullName evidence="4">NUDIX domain-containing protein</fullName>
    </submittedName>
</protein>
<accession>A0ABU2HX47</accession>